<dbReference type="EMBL" id="BSXT01000555">
    <property type="protein sequence ID" value="GMF29944.1"/>
    <property type="molecule type" value="Genomic_DNA"/>
</dbReference>
<organism evidence="2 3">
    <name type="scientific">Phytophthora fragariaefolia</name>
    <dbReference type="NCBI Taxonomy" id="1490495"/>
    <lineage>
        <taxon>Eukaryota</taxon>
        <taxon>Sar</taxon>
        <taxon>Stramenopiles</taxon>
        <taxon>Oomycota</taxon>
        <taxon>Peronosporomycetes</taxon>
        <taxon>Peronosporales</taxon>
        <taxon>Peronosporaceae</taxon>
        <taxon>Phytophthora</taxon>
    </lineage>
</organism>
<dbReference type="AlphaFoldDB" id="A0A9W6UAT3"/>
<evidence type="ECO:0000256" key="1">
    <source>
        <dbReference type="SAM" id="MobiDB-lite"/>
    </source>
</evidence>
<reference evidence="2" key="1">
    <citation type="submission" date="2023-04" db="EMBL/GenBank/DDBJ databases">
        <title>Phytophthora fragariaefolia NBRC 109709.</title>
        <authorList>
            <person name="Ichikawa N."/>
            <person name="Sato H."/>
            <person name="Tonouchi N."/>
        </authorList>
    </citation>
    <scope>NUCLEOTIDE SEQUENCE</scope>
    <source>
        <strain evidence="2">NBRC 109709</strain>
    </source>
</reference>
<evidence type="ECO:0000313" key="2">
    <source>
        <dbReference type="EMBL" id="GMF29944.1"/>
    </source>
</evidence>
<dbReference type="Proteomes" id="UP001165121">
    <property type="component" value="Unassembled WGS sequence"/>
</dbReference>
<gene>
    <name evidence="2" type="ORF">Pfra01_000652300</name>
</gene>
<dbReference type="OrthoDB" id="135790at2759"/>
<protein>
    <submittedName>
        <fullName evidence="2">Unnamed protein product</fullName>
    </submittedName>
</protein>
<proteinExistence type="predicted"/>
<feature type="region of interest" description="Disordered" evidence="1">
    <location>
        <begin position="216"/>
        <end position="254"/>
    </location>
</feature>
<keyword evidence="3" id="KW-1185">Reference proteome</keyword>
<name>A0A9W6UAT3_9STRA</name>
<evidence type="ECO:0000313" key="3">
    <source>
        <dbReference type="Proteomes" id="UP001165121"/>
    </source>
</evidence>
<accession>A0A9W6UAT3</accession>
<comment type="caution">
    <text evidence="2">The sequence shown here is derived from an EMBL/GenBank/DDBJ whole genome shotgun (WGS) entry which is preliminary data.</text>
</comment>
<sequence length="423" mass="46126">MPHHAGVDLILGTDLMIPAGIWLDLYNSTARLSEEVEIPLIKSCSAWPTEPTYGDRVSDGPAESLSIPARMIADSSGKPTRVLLTNVSGKPVWFPAHFPGILWSPHGELPPDDGYVRLNSAKCNDWQVLAYEAAMDTAHFPGILWSPHEELPPDDGYVRLNSAKCSDWQVLAYEAAMDKDLLKKEQRLYADWLARQSPAVERRQYAVPKDVMKRTAAASAGSASDRTEAAVTSPKSAMDGLHKPETTESAADDSVCYEPAESVGDDPASSVLAVATTCELTDCDIAESAVAAQTDATEWDDGPNAGTAYHRVDSARHVTTELKEALRTTRKLSAELSADSKEKSPVREAINSLLSDKIEVSDVALVDDPEEDLRLRFVAAMAMCEDESITTVDNSATDPAEFDVQPTRLTWRIMHMSLHSCQT</sequence>